<dbReference type="SUPFAM" id="SSF48452">
    <property type="entry name" value="TPR-like"/>
    <property type="match status" value="1"/>
</dbReference>
<dbReference type="InterPro" id="IPR017560">
    <property type="entry name" value="Cyt_c_biogenesis_CcmI"/>
</dbReference>
<dbReference type="GO" id="GO:0030313">
    <property type="term" value="C:cell envelope"/>
    <property type="evidence" value="ECO:0007669"/>
    <property type="project" value="UniProtKB-SubCell"/>
</dbReference>
<evidence type="ECO:0000256" key="1">
    <source>
        <dbReference type="ARBA" id="ARBA00004196"/>
    </source>
</evidence>
<organism evidence="3 4">
    <name type="scientific">Alsobacter soli</name>
    <dbReference type="NCBI Taxonomy" id="2109933"/>
    <lineage>
        <taxon>Bacteria</taxon>
        <taxon>Pseudomonadati</taxon>
        <taxon>Pseudomonadota</taxon>
        <taxon>Alphaproteobacteria</taxon>
        <taxon>Hyphomicrobiales</taxon>
        <taxon>Alsobacteraceae</taxon>
        <taxon>Alsobacter</taxon>
    </lineage>
</organism>
<dbReference type="EMBL" id="PVZS01000013">
    <property type="protein sequence ID" value="PSC04509.1"/>
    <property type="molecule type" value="Genomic_DNA"/>
</dbReference>
<proteinExistence type="predicted"/>
<dbReference type="GO" id="GO:0005886">
    <property type="term" value="C:plasma membrane"/>
    <property type="evidence" value="ECO:0007669"/>
    <property type="project" value="TreeGrafter"/>
</dbReference>
<dbReference type="InterPro" id="IPR011990">
    <property type="entry name" value="TPR-like_helical_dom_sf"/>
</dbReference>
<reference evidence="4" key="1">
    <citation type="submission" date="2018-03" db="EMBL/GenBank/DDBJ databases">
        <authorList>
            <person name="Sun L."/>
            <person name="Liu H."/>
            <person name="Chen W."/>
            <person name="Huang K."/>
            <person name="Liu W."/>
            <person name="Gao X."/>
        </authorList>
    </citation>
    <scope>NUCLEOTIDE SEQUENCE [LARGE SCALE GENOMIC DNA]</scope>
    <source>
        <strain evidence="4">SH9</strain>
    </source>
</reference>
<dbReference type="GO" id="GO:0017004">
    <property type="term" value="P:cytochrome complex assembly"/>
    <property type="evidence" value="ECO:0007669"/>
    <property type="project" value="UniProtKB-KW"/>
</dbReference>
<sequence length="371" mass="39213">MTLWIVLALMTGAAVLAVLWPLGRAQSQQPSAETATDAAFYKAQLAEIERDAERGLIEPSEAETAKVEAARRLLASARRGEAAGPLSATAGRRRAAAVVALVGLPLVSLTIYLTLGNPAIPDMPLQARNDRAAPDMSMGQALARIEEHLAKNPNDGRGQEVVGPVYMSMGRFADAERAFAAAIRILGDSPHRWESLGEAQVAQADGIVTANARTSFDKALALDAKLVKARYYRALAAEQDGDKAKALSLYSELAAEAPAGAPIKARLDDKVAELGGKPPQPSGEAAQAIAGMAAGDRMTAIRGMVASLDARLAEKGDDVEGWLRLVRSYMVLGEPEKARDAFARGRAALASDQTGRDRLEALGRELKIEGS</sequence>
<dbReference type="PANTHER" id="PTHR47870:SF1">
    <property type="entry name" value="CYTOCHROME C-TYPE BIOGENESIS PROTEIN CCMH"/>
    <property type="match status" value="1"/>
</dbReference>
<name>A0A2T1HSK5_9HYPH</name>
<dbReference type="AlphaFoldDB" id="A0A2T1HSK5"/>
<dbReference type="Proteomes" id="UP000239772">
    <property type="component" value="Unassembled WGS sequence"/>
</dbReference>
<protein>
    <submittedName>
        <fullName evidence="3">C-type cytochrome biogenesis protein CcmI</fullName>
    </submittedName>
</protein>
<comment type="caution">
    <text evidence="3">The sequence shown here is derived from an EMBL/GenBank/DDBJ whole genome shotgun (WGS) entry which is preliminary data.</text>
</comment>
<gene>
    <name evidence="3" type="primary">ccmI</name>
    <name evidence="3" type="ORF">SLNSH_13520</name>
</gene>
<dbReference type="NCBIfam" id="TIGR03142">
    <property type="entry name" value="cytochro_ccmI"/>
    <property type="match status" value="1"/>
</dbReference>
<evidence type="ECO:0000256" key="2">
    <source>
        <dbReference type="ARBA" id="ARBA00022748"/>
    </source>
</evidence>
<dbReference type="OrthoDB" id="9815847at2"/>
<keyword evidence="4" id="KW-1185">Reference proteome</keyword>
<evidence type="ECO:0000313" key="3">
    <source>
        <dbReference type="EMBL" id="PSC04509.1"/>
    </source>
</evidence>
<dbReference type="InterPro" id="IPR051263">
    <property type="entry name" value="C-type_cytochrome_biogenesis"/>
</dbReference>
<dbReference type="PANTHER" id="PTHR47870">
    <property type="entry name" value="CYTOCHROME C-TYPE BIOGENESIS PROTEIN CCMH"/>
    <property type="match status" value="1"/>
</dbReference>
<dbReference type="RefSeq" id="WP_106337533.1">
    <property type="nucleotide sequence ID" value="NZ_PVZS01000013.1"/>
</dbReference>
<keyword evidence="2" id="KW-0201">Cytochrome c-type biogenesis</keyword>
<evidence type="ECO:0000313" key="4">
    <source>
        <dbReference type="Proteomes" id="UP000239772"/>
    </source>
</evidence>
<dbReference type="Gene3D" id="1.25.40.10">
    <property type="entry name" value="Tetratricopeptide repeat domain"/>
    <property type="match status" value="2"/>
</dbReference>
<comment type="subcellular location">
    <subcellularLocation>
        <location evidence="1">Cell envelope</location>
    </subcellularLocation>
</comment>
<accession>A0A2T1HSK5</accession>